<keyword evidence="4 7" id="KW-1133">Transmembrane helix</keyword>
<dbReference type="InterPro" id="IPR050250">
    <property type="entry name" value="Macrolide_Exporter_MacB"/>
</dbReference>
<dbReference type="EMBL" id="CP079216">
    <property type="protein sequence ID" value="QXT63457.1"/>
    <property type="molecule type" value="Genomic_DNA"/>
</dbReference>
<evidence type="ECO:0000259" key="8">
    <source>
        <dbReference type="Pfam" id="PF02687"/>
    </source>
</evidence>
<feature type="domain" description="ABC3 transporter permease C-terminal" evidence="8">
    <location>
        <begin position="685"/>
        <end position="806"/>
    </location>
</feature>
<keyword evidence="11" id="KW-1185">Reference proteome</keyword>
<organism evidence="10 11">
    <name type="scientific">Tessaracoccus palaemonis</name>
    <dbReference type="NCBI Taxonomy" id="2829499"/>
    <lineage>
        <taxon>Bacteria</taxon>
        <taxon>Bacillati</taxon>
        <taxon>Actinomycetota</taxon>
        <taxon>Actinomycetes</taxon>
        <taxon>Propionibacteriales</taxon>
        <taxon>Propionibacteriaceae</taxon>
        <taxon>Tessaracoccus</taxon>
    </lineage>
</organism>
<reference evidence="10 11" key="1">
    <citation type="submission" date="2021-07" db="EMBL/GenBank/DDBJ databases">
        <title>complete genome sequencing of Tessaracoccus sp.J1M15.</title>
        <authorList>
            <person name="Bae J.-W."/>
            <person name="Kim D.-y."/>
        </authorList>
    </citation>
    <scope>NUCLEOTIDE SEQUENCE [LARGE SCALE GENOMIC DNA]</scope>
    <source>
        <strain evidence="10 11">J1M15</strain>
    </source>
</reference>
<evidence type="ECO:0000256" key="3">
    <source>
        <dbReference type="ARBA" id="ARBA00022692"/>
    </source>
</evidence>
<protein>
    <submittedName>
        <fullName evidence="10">FtsX-like permease family protein</fullName>
    </submittedName>
</protein>
<feature type="transmembrane region" description="Helical" evidence="7">
    <location>
        <begin position="727"/>
        <end position="756"/>
    </location>
</feature>
<dbReference type="PANTHER" id="PTHR30572:SF4">
    <property type="entry name" value="ABC TRANSPORTER PERMEASE YTRF"/>
    <property type="match status" value="1"/>
</dbReference>
<evidence type="ECO:0000256" key="7">
    <source>
        <dbReference type="SAM" id="Phobius"/>
    </source>
</evidence>
<keyword evidence="5 7" id="KW-0472">Membrane</keyword>
<feature type="transmembrane region" description="Helical" evidence="7">
    <location>
        <begin position="409"/>
        <end position="430"/>
    </location>
</feature>
<dbReference type="Pfam" id="PF12704">
    <property type="entry name" value="MacB_PCD"/>
    <property type="match status" value="1"/>
</dbReference>
<evidence type="ECO:0000256" key="5">
    <source>
        <dbReference type="ARBA" id="ARBA00023136"/>
    </source>
</evidence>
<dbReference type="InterPro" id="IPR025857">
    <property type="entry name" value="MacB_PCD"/>
</dbReference>
<evidence type="ECO:0000259" key="9">
    <source>
        <dbReference type="Pfam" id="PF12704"/>
    </source>
</evidence>
<gene>
    <name evidence="10" type="ORF">KDB89_02970</name>
</gene>
<feature type="transmembrane region" description="Helical" evidence="7">
    <location>
        <begin position="16"/>
        <end position="37"/>
    </location>
</feature>
<proteinExistence type="inferred from homology"/>
<evidence type="ECO:0000256" key="6">
    <source>
        <dbReference type="ARBA" id="ARBA00038076"/>
    </source>
</evidence>
<dbReference type="RefSeq" id="WP_219083384.1">
    <property type="nucleotide sequence ID" value="NZ_CP079216.1"/>
</dbReference>
<comment type="similarity">
    <text evidence="6">Belongs to the ABC-4 integral membrane protein family.</text>
</comment>
<evidence type="ECO:0000313" key="10">
    <source>
        <dbReference type="EMBL" id="QXT63457.1"/>
    </source>
</evidence>
<feature type="transmembrane region" description="Helical" evidence="7">
    <location>
        <begin position="336"/>
        <end position="357"/>
    </location>
</feature>
<feature type="transmembrane region" description="Helical" evidence="7">
    <location>
        <begin position="776"/>
        <end position="796"/>
    </location>
</feature>
<dbReference type="PANTHER" id="PTHR30572">
    <property type="entry name" value="MEMBRANE COMPONENT OF TRANSPORTER-RELATED"/>
    <property type="match status" value="1"/>
</dbReference>
<feature type="transmembrane region" description="Helical" evidence="7">
    <location>
        <begin position="295"/>
        <end position="316"/>
    </location>
</feature>
<dbReference type="InterPro" id="IPR003838">
    <property type="entry name" value="ABC3_permease_C"/>
</dbReference>
<keyword evidence="2" id="KW-1003">Cell membrane</keyword>
<keyword evidence="3 7" id="KW-0812">Transmembrane</keyword>
<sequence>MWREAVSELRLHPSRFVATLLAIAISVGFIAAISVFINSQQNAMGKQAALPISTSDAVIALPEGGGAQAAELAGAVDGVASVDPVPTGAVSFLSKGDRSVTTELYPVPAEHVRWSQLVDGAYPASDDELALSEAAARELGAAIGDTVELEGMDQPMRLVGLTDDPMSLFTVIGYVAPYADGGVDGAYQLSVRVDSGADAEQVADALTTRLKAVSGAEVQTGVEARTETLTQATAGLDVFKYLLQGFAAIALLVGMITIANTFTILVAQRRRQLALLRAIGATPGQVTGRLLVESFLLGAIGSAAGLAVGFLVAWIGGQVTGSNYFGLTVVPAELGIAFGVGVLATMVSAVVPALRAARVKPLEALQVVPTAQQARRASVARLVVCLLFAALGVLLVVQSRAGGEWAMVWAVLAGFAITAAVLGGAPLYIAPLLRLVGRAFGWAGPTTRLAFANAARNPRRAASTATALMLAVGLIVTLQVALATMRTTGMEAIAREYPVDVAVSFADGAPEGVVDDLRDTGGVAAVGTVPAKPVESQDAVDDQTPTWAYAPQGAYDELGVTPPEGSMPSEGTAVAGDWSLVVPDGATTVTLPGADGDVTLKVARSSSINYDAIAVSPATLDKLAGTAAVHQVWVQLQDRTSSSALNNVLKITDQFPEGTVDGGGAIMASLVSQVLDVMLIVLTALLGVAVLIALVGVGNTLGLSVIERQRESALLRALGMQRAGLRSMLVVEAVALVGIGTVIGLIAGVFFGWLGVSTAFSMMPEGVMDLRLSLDPWYTLGLILVCLIAAVLASILPGRRAANATPTEALAVE</sequence>
<feature type="transmembrane region" description="Helical" evidence="7">
    <location>
        <begin position="378"/>
        <end position="397"/>
    </location>
</feature>
<evidence type="ECO:0000256" key="2">
    <source>
        <dbReference type="ARBA" id="ARBA00022475"/>
    </source>
</evidence>
<evidence type="ECO:0000256" key="4">
    <source>
        <dbReference type="ARBA" id="ARBA00022989"/>
    </source>
</evidence>
<name>A0ABX8SJA1_9ACTN</name>
<dbReference type="Proteomes" id="UP000824504">
    <property type="component" value="Chromosome"/>
</dbReference>
<feature type="domain" description="ABC3 transporter permease C-terminal" evidence="8">
    <location>
        <begin position="246"/>
        <end position="361"/>
    </location>
</feature>
<feature type="transmembrane region" description="Helical" evidence="7">
    <location>
        <begin position="465"/>
        <end position="485"/>
    </location>
</feature>
<evidence type="ECO:0000313" key="11">
    <source>
        <dbReference type="Proteomes" id="UP000824504"/>
    </source>
</evidence>
<feature type="domain" description="MacB-like periplasmic core" evidence="9">
    <location>
        <begin position="17"/>
        <end position="208"/>
    </location>
</feature>
<evidence type="ECO:0000256" key="1">
    <source>
        <dbReference type="ARBA" id="ARBA00004651"/>
    </source>
</evidence>
<feature type="transmembrane region" description="Helical" evidence="7">
    <location>
        <begin position="241"/>
        <end position="267"/>
    </location>
</feature>
<comment type="subcellular location">
    <subcellularLocation>
        <location evidence="1">Cell membrane</location>
        <topology evidence="1">Multi-pass membrane protein</topology>
    </subcellularLocation>
</comment>
<accession>A0ABX8SJA1</accession>
<dbReference type="Pfam" id="PF02687">
    <property type="entry name" value="FtsX"/>
    <property type="match status" value="2"/>
</dbReference>
<feature type="transmembrane region" description="Helical" evidence="7">
    <location>
        <begin position="677"/>
        <end position="706"/>
    </location>
</feature>